<evidence type="ECO:0000256" key="2">
    <source>
        <dbReference type="SAM" id="MobiDB-lite"/>
    </source>
</evidence>
<dbReference type="InParanoid" id="I7MHP7"/>
<feature type="compositionally biased region" description="Polar residues" evidence="2">
    <location>
        <begin position="109"/>
        <end position="118"/>
    </location>
</feature>
<dbReference type="GeneID" id="7834734"/>
<feature type="compositionally biased region" description="Basic and acidic residues" evidence="2">
    <location>
        <begin position="766"/>
        <end position="779"/>
    </location>
</feature>
<feature type="region of interest" description="Disordered" evidence="2">
    <location>
        <begin position="165"/>
        <end position="491"/>
    </location>
</feature>
<feature type="compositionally biased region" description="Polar residues" evidence="2">
    <location>
        <begin position="82"/>
        <end position="97"/>
    </location>
</feature>
<protein>
    <submittedName>
        <fullName evidence="4">Tetratricopeptide repeat protein</fullName>
    </submittedName>
</protein>
<evidence type="ECO:0000313" key="5">
    <source>
        <dbReference type="Proteomes" id="UP000009168"/>
    </source>
</evidence>
<name>I7MHP7_TETTS</name>
<dbReference type="Pfam" id="PF13424">
    <property type="entry name" value="TPR_12"/>
    <property type="match status" value="1"/>
</dbReference>
<dbReference type="PROSITE" id="PS50011">
    <property type="entry name" value="PROTEIN_KINASE_DOM"/>
    <property type="match status" value="1"/>
</dbReference>
<feature type="compositionally biased region" description="Low complexity" evidence="2">
    <location>
        <begin position="826"/>
        <end position="855"/>
    </location>
</feature>
<feature type="region of interest" description="Disordered" evidence="2">
    <location>
        <begin position="907"/>
        <end position="978"/>
    </location>
</feature>
<feature type="compositionally biased region" description="Polar residues" evidence="2">
    <location>
        <begin position="187"/>
        <end position="213"/>
    </location>
</feature>
<dbReference type="Proteomes" id="UP000009168">
    <property type="component" value="Unassembled WGS sequence"/>
</dbReference>
<feature type="region of interest" description="Disordered" evidence="2">
    <location>
        <begin position="822"/>
        <end position="866"/>
    </location>
</feature>
<organism evidence="4 5">
    <name type="scientific">Tetrahymena thermophila (strain SB210)</name>
    <dbReference type="NCBI Taxonomy" id="312017"/>
    <lineage>
        <taxon>Eukaryota</taxon>
        <taxon>Sar</taxon>
        <taxon>Alveolata</taxon>
        <taxon>Ciliophora</taxon>
        <taxon>Intramacronucleata</taxon>
        <taxon>Oligohymenophorea</taxon>
        <taxon>Hymenostomatida</taxon>
        <taxon>Tetrahymenina</taxon>
        <taxon>Tetrahymenidae</taxon>
        <taxon>Tetrahymena</taxon>
    </lineage>
</organism>
<accession>I7MHP7</accession>
<dbReference type="InterPro" id="IPR019734">
    <property type="entry name" value="TPR_rpt"/>
</dbReference>
<dbReference type="PROSITE" id="PS50005">
    <property type="entry name" value="TPR"/>
    <property type="match status" value="2"/>
</dbReference>
<feature type="compositionally biased region" description="Polar residues" evidence="2">
    <location>
        <begin position="225"/>
        <end position="239"/>
    </location>
</feature>
<evidence type="ECO:0000256" key="1">
    <source>
        <dbReference type="PROSITE-ProRule" id="PRU00339"/>
    </source>
</evidence>
<dbReference type="GO" id="GO:0005524">
    <property type="term" value="F:ATP binding"/>
    <property type="evidence" value="ECO:0007669"/>
    <property type="project" value="InterPro"/>
</dbReference>
<feature type="compositionally biased region" description="Polar residues" evidence="2">
    <location>
        <begin position="249"/>
        <end position="282"/>
    </location>
</feature>
<keyword evidence="1" id="KW-0802">TPR repeat</keyword>
<feature type="compositionally biased region" description="Low complexity" evidence="2">
    <location>
        <begin position="304"/>
        <end position="327"/>
    </location>
</feature>
<feature type="region of interest" description="Disordered" evidence="2">
    <location>
        <begin position="1"/>
        <end position="22"/>
    </location>
</feature>
<feature type="compositionally biased region" description="Polar residues" evidence="2">
    <location>
        <begin position="1"/>
        <end position="18"/>
    </location>
</feature>
<feature type="compositionally biased region" description="Polar residues" evidence="2">
    <location>
        <begin position="448"/>
        <end position="458"/>
    </location>
</feature>
<evidence type="ECO:0000313" key="4">
    <source>
        <dbReference type="EMBL" id="EAS03171.2"/>
    </source>
</evidence>
<dbReference type="Pfam" id="PF13181">
    <property type="entry name" value="TPR_8"/>
    <property type="match status" value="1"/>
</dbReference>
<dbReference type="SUPFAM" id="SSF48452">
    <property type="entry name" value="TPR-like"/>
    <property type="match status" value="1"/>
</dbReference>
<feature type="repeat" description="TPR" evidence="1">
    <location>
        <begin position="1590"/>
        <end position="1623"/>
    </location>
</feature>
<feature type="compositionally biased region" description="Low complexity" evidence="2">
    <location>
        <begin position="426"/>
        <end position="435"/>
    </location>
</feature>
<feature type="domain" description="Protein kinase" evidence="3">
    <location>
        <begin position="1041"/>
        <end position="1336"/>
    </location>
</feature>
<feature type="compositionally biased region" description="Polar residues" evidence="2">
    <location>
        <begin position="52"/>
        <end position="69"/>
    </location>
</feature>
<gene>
    <name evidence="4" type="ORF">TTHERM_00446530</name>
</gene>
<proteinExistence type="predicted"/>
<dbReference type="Gene3D" id="1.25.40.10">
    <property type="entry name" value="Tetratricopeptide repeat domain"/>
    <property type="match status" value="2"/>
</dbReference>
<feature type="compositionally biased region" description="Basic and acidic residues" evidence="2">
    <location>
        <begin position="606"/>
        <end position="615"/>
    </location>
</feature>
<dbReference type="KEGG" id="tet:TTHERM_00446530"/>
<feature type="compositionally biased region" description="Polar residues" evidence="2">
    <location>
        <begin position="473"/>
        <end position="491"/>
    </location>
</feature>
<feature type="region of interest" description="Disordered" evidence="2">
    <location>
        <begin position="52"/>
        <end position="135"/>
    </location>
</feature>
<dbReference type="SUPFAM" id="SSF56112">
    <property type="entry name" value="Protein kinase-like (PK-like)"/>
    <property type="match status" value="1"/>
</dbReference>
<dbReference type="Gene3D" id="1.10.510.10">
    <property type="entry name" value="Transferase(Phosphotransferase) domain 1"/>
    <property type="match status" value="1"/>
</dbReference>
<sequence>MNTAILDNSYSNTGNIGNRNEDNSKIFYHQQNNNDKIQQQYLYDQNAIQARQNYQQSDQSPLKRSNSKPPLSGNKYSDNKSKIQGQGKANSSLANIQQRDEDSEERTHQNSNILNKQPNHNHSHQHNVLDISKNDKKKNFQERMIHERIKAAEKTFVVGRIKADDQRLQRRQTKNKTELSVDENTDNIEQTDNNNRQQSASNLRSTKGSNMTANIDKKDERNNKKTLNQAKSLNKSGTLKSGPEKKQNNSENKGQIPSSSNQTQMPQSSSQTKIPLSSNMKKQSAPYFKDQQENNNSISPFPESVNTNSNSRNQNQQNQSKVQQSISDNSPNAQNSDEREEYFEYPTSQNQDSEQSKNLSNNLISNHQSQHPSQNKRVQLPQQDGDQSNTSKLDSDNNRFTGQNFNKNDSPSRSPVSKNHRRQVRSLSSKGLSNKSSDKLNKSINNKTNLPHINSRILTQPDKDDSDSNSDSFNGISKINPNSKKQRSSQSFVNIHEKRLIEQGLKLKKLNNMDLIISKITKTHNQRGNPYNDPLTQQIFTKQFTEAFVKKLEKQRKTHKKTDFDYVDAAKVYYSVCDGSKLSRPEIGRGQKYLLDAANQQGQQQAKRDKSEKKNGTQILQAQPSQITLHNNNSISNPQMTQQGFNTFQVNPSQSIPNLVQSESSPNITHYHHQRPNNDADATQQSFRTKNQLSPQKKFQPLFIGARNNNQAPIYFNIGGVGGSLNGSDILSSIYPLSTSSTHSFYPHSHFHRLNPFQGMSQMPTQRERSPFNNHENKETNYGQPTNYQQQELMSPDRGSQNLDYQPSSIINNTNHFFNPSIDFPQSNMYNNNNNNNNTSNNNNINNTQYSSSNIQDKSKNPTQFTSTGKLILPKLSLNQTNSSNMDPDLQKAVQCSKILQYLNESELPNNKKKKSQIDPAEREKARDRLLGNKDKANQPKSIRQQKEEERRRLDDEKFNGPSKKVKGADNNSISNDASVLPHTAVGTVDNSMFAEAPKQIQMKKVEEEYQNFIISYNQNYNDTVSVVLKRGYPEDNEQSLLKVDQLSKDNFKNFQWKFDEVWTPLTSDQNSQRLRVLKGKDEKIKQKCSFHFFNCSDLSSHKDYLKDVSIAYMVNLHYEKDRVRNPTLLMYSIPNIFQQSKKEVEFVTQQEYYSTLECILEYRYQIRQEWEEEEMVSIFYSLLDCMNELFSLNICHGNITPAHIAYSYKTNRYKIFNFSAAQISHKDYKGGYPIYYQWPFLAPEIKKGLNYNNSKSNKYDILAGDMYSLGMSFLMIKYLIPENMRSQEAINRLISTVESDNRLSAQIIKSLLFKQQSKRLENTYATLCNHIHTVMKQKNQEFTPYQKQDLVNLNPLHKLKWKQSKDSEVIADFYFRIFQWQNAADRQKKLLDELLQIEHEGGDGSLTNAQKEKKRKILRDVWKSYFKQQEYDNAIKYNQLYMELLSQTPEEKMKNKEFLEDLAEDLKMTGQLYFTVQQPEKSIHFYDKTIQVLTELYGANHSEVVSMLNNIGVLYKSLANYTKSLEYFQQAQLIMEFTRSTDDDLYFFIRYNIAIIYFEQDDLTQAENILFDIYKVKTTEHKVKSVEVSQYAYVLGNVYIKKNHLPKAQQVIEKAIKMRESCIGYDGELIKWKQLLANICFQLGQRKEAMDILLKTVSDVKKLRKQPQNKTSDNDDATYNAIEDIGNMILETGNKKEALQFYYEALQLAKNQQQKQTSIIGALEKKIKEVKK</sequence>
<reference evidence="5" key="1">
    <citation type="journal article" date="2006" name="PLoS Biol.">
        <title>Macronuclear genome sequence of the ciliate Tetrahymena thermophila, a model eukaryote.</title>
        <authorList>
            <person name="Eisen J.A."/>
            <person name="Coyne R.S."/>
            <person name="Wu M."/>
            <person name="Wu D."/>
            <person name="Thiagarajan M."/>
            <person name="Wortman J.R."/>
            <person name="Badger J.H."/>
            <person name="Ren Q."/>
            <person name="Amedeo P."/>
            <person name="Jones K.M."/>
            <person name="Tallon L.J."/>
            <person name="Delcher A.L."/>
            <person name="Salzberg S.L."/>
            <person name="Silva J.C."/>
            <person name="Haas B.J."/>
            <person name="Majoros W.H."/>
            <person name="Farzad M."/>
            <person name="Carlton J.M."/>
            <person name="Smith R.K. Jr."/>
            <person name="Garg J."/>
            <person name="Pearlman R.E."/>
            <person name="Karrer K.M."/>
            <person name="Sun L."/>
            <person name="Manning G."/>
            <person name="Elde N.C."/>
            <person name="Turkewitz A.P."/>
            <person name="Asai D.J."/>
            <person name="Wilkes D.E."/>
            <person name="Wang Y."/>
            <person name="Cai H."/>
            <person name="Collins K."/>
            <person name="Stewart B.A."/>
            <person name="Lee S.R."/>
            <person name="Wilamowska K."/>
            <person name="Weinberg Z."/>
            <person name="Ruzzo W.L."/>
            <person name="Wloga D."/>
            <person name="Gaertig J."/>
            <person name="Frankel J."/>
            <person name="Tsao C.-C."/>
            <person name="Gorovsky M.A."/>
            <person name="Keeling P.J."/>
            <person name="Waller R.F."/>
            <person name="Patron N.J."/>
            <person name="Cherry J.M."/>
            <person name="Stover N.A."/>
            <person name="Krieger C.J."/>
            <person name="del Toro C."/>
            <person name="Ryder H.F."/>
            <person name="Williamson S.C."/>
            <person name="Barbeau R.A."/>
            <person name="Hamilton E.P."/>
            <person name="Orias E."/>
        </authorList>
    </citation>
    <scope>NUCLEOTIDE SEQUENCE [LARGE SCALE GENOMIC DNA]</scope>
    <source>
        <strain evidence="5">SB210</strain>
    </source>
</reference>
<dbReference type="SMART" id="SM00028">
    <property type="entry name" value="TPR"/>
    <property type="match status" value="5"/>
</dbReference>
<keyword evidence="5" id="KW-1185">Reference proteome</keyword>
<dbReference type="InterPro" id="IPR011009">
    <property type="entry name" value="Kinase-like_dom_sf"/>
</dbReference>
<dbReference type="RefSeq" id="XP_001023416.2">
    <property type="nucleotide sequence ID" value="XM_001023416.2"/>
</dbReference>
<evidence type="ECO:0000259" key="3">
    <source>
        <dbReference type="PROSITE" id="PS50011"/>
    </source>
</evidence>
<feature type="repeat" description="TPR" evidence="1">
    <location>
        <begin position="1680"/>
        <end position="1713"/>
    </location>
</feature>
<feature type="region of interest" description="Disordered" evidence="2">
    <location>
        <begin position="599"/>
        <end position="694"/>
    </location>
</feature>
<feature type="compositionally biased region" description="Polar residues" evidence="2">
    <location>
        <begin position="346"/>
        <end position="417"/>
    </location>
</feature>
<feature type="compositionally biased region" description="Polar residues" evidence="2">
    <location>
        <begin position="680"/>
        <end position="694"/>
    </location>
</feature>
<feature type="compositionally biased region" description="Basic and acidic residues" evidence="2">
    <location>
        <begin position="916"/>
        <end position="938"/>
    </location>
</feature>
<dbReference type="EMBL" id="GG662504">
    <property type="protein sequence ID" value="EAS03171.2"/>
    <property type="molecule type" value="Genomic_DNA"/>
</dbReference>
<feature type="compositionally biased region" description="Polar residues" evidence="2">
    <location>
        <begin position="616"/>
        <end position="668"/>
    </location>
</feature>
<feature type="region of interest" description="Disordered" evidence="2">
    <location>
        <begin position="761"/>
        <end position="784"/>
    </location>
</feature>
<dbReference type="InterPro" id="IPR000719">
    <property type="entry name" value="Prot_kinase_dom"/>
</dbReference>
<dbReference type="GO" id="GO:0004672">
    <property type="term" value="F:protein kinase activity"/>
    <property type="evidence" value="ECO:0007669"/>
    <property type="project" value="InterPro"/>
</dbReference>
<dbReference type="InterPro" id="IPR011990">
    <property type="entry name" value="TPR-like_helical_dom_sf"/>
</dbReference>
<dbReference type="STRING" id="312017.I7MHP7"/>
<feature type="compositionally biased region" description="Basic and acidic residues" evidence="2">
    <location>
        <begin position="945"/>
        <end position="959"/>
    </location>
</feature>